<dbReference type="OrthoDB" id="6093671at2759"/>
<gene>
    <name evidence="13" type="primary">NSUN2</name>
    <name evidence="13" type="ORF">CR513_41348</name>
</gene>
<evidence type="ECO:0000256" key="8">
    <source>
        <dbReference type="ARBA" id="ARBA00022884"/>
    </source>
</evidence>
<dbReference type="AlphaFoldDB" id="A0A371FJG5"/>
<feature type="non-terminal residue" evidence="13">
    <location>
        <position position="1"/>
    </location>
</feature>
<keyword evidence="5 10" id="KW-0808">Transferase</keyword>
<feature type="compositionally biased region" description="Acidic residues" evidence="11">
    <location>
        <begin position="575"/>
        <end position="588"/>
    </location>
</feature>
<evidence type="ECO:0000256" key="11">
    <source>
        <dbReference type="SAM" id="MobiDB-lite"/>
    </source>
</evidence>
<dbReference type="InterPro" id="IPR001678">
    <property type="entry name" value="MeTrfase_RsmB-F_NOP2_dom"/>
</dbReference>
<comment type="caution">
    <text evidence="10">Lacks conserved residue(s) required for the propagation of feature annotation.</text>
</comment>
<keyword evidence="3" id="KW-0820">tRNA-binding</keyword>
<evidence type="ECO:0000256" key="3">
    <source>
        <dbReference type="ARBA" id="ARBA00022555"/>
    </source>
</evidence>
<dbReference type="Gene3D" id="3.40.50.150">
    <property type="entry name" value="Vaccinia Virus protein VP39"/>
    <property type="match status" value="1"/>
</dbReference>
<dbReference type="InterPro" id="IPR049560">
    <property type="entry name" value="MeTrfase_RsmB-F_NOP2_cat"/>
</dbReference>
<dbReference type="PANTHER" id="PTHR22808">
    <property type="entry name" value="NCL1 YEAST -RELATED NOL1/NOP2/FMU SUN DOMAIN-CONTAINING"/>
    <property type="match status" value="1"/>
</dbReference>
<keyword evidence="7" id="KW-0819">tRNA processing</keyword>
<feature type="binding site" evidence="10">
    <location>
        <begin position="231"/>
        <end position="237"/>
    </location>
    <ligand>
        <name>S-adenosyl-L-methionine</name>
        <dbReference type="ChEBI" id="CHEBI:59789"/>
    </ligand>
</feature>
<keyword evidence="9" id="KW-0539">Nucleus</keyword>
<evidence type="ECO:0000313" key="13">
    <source>
        <dbReference type="EMBL" id="RDX78380.1"/>
    </source>
</evidence>
<dbReference type="InterPro" id="IPR023267">
    <property type="entry name" value="RCMT"/>
</dbReference>
<feature type="compositionally biased region" description="Basic residues" evidence="11">
    <location>
        <begin position="50"/>
        <end position="60"/>
    </location>
</feature>
<dbReference type="GO" id="GO:0016428">
    <property type="term" value="F:tRNA (cytidine-5-)-methyltransferase activity"/>
    <property type="evidence" value="ECO:0007669"/>
    <property type="project" value="InterPro"/>
</dbReference>
<keyword evidence="4 10" id="KW-0489">Methyltransferase</keyword>
<comment type="similarity">
    <text evidence="2 10">Belongs to the class I-like SAM-binding methyltransferase superfamily. RsmB/NOP family.</text>
</comment>
<feature type="domain" description="SAM-dependent MTase RsmB/NOP-type" evidence="12">
    <location>
        <begin position="113"/>
        <end position="524"/>
    </location>
</feature>
<comment type="caution">
    <text evidence="13">The sequence shown here is derived from an EMBL/GenBank/DDBJ whole genome shotgun (WGS) entry which is preliminary data.</text>
</comment>
<evidence type="ECO:0000256" key="1">
    <source>
        <dbReference type="ARBA" id="ARBA00004123"/>
    </source>
</evidence>
<dbReference type="FunFam" id="3.40.50.150:FF:000153">
    <property type="entry name" value="S-adenosyl-L-methionine-dependent methyltransferase superfamily protein"/>
    <property type="match status" value="1"/>
</dbReference>
<evidence type="ECO:0000313" key="14">
    <source>
        <dbReference type="Proteomes" id="UP000257109"/>
    </source>
</evidence>
<evidence type="ECO:0000256" key="2">
    <source>
        <dbReference type="ARBA" id="ARBA00007494"/>
    </source>
</evidence>
<dbReference type="Pfam" id="PF01189">
    <property type="entry name" value="Methyltr_RsmB-F"/>
    <property type="match status" value="1"/>
</dbReference>
<comment type="subcellular location">
    <subcellularLocation>
        <location evidence="1">Nucleus</location>
    </subcellularLocation>
</comment>
<dbReference type="InterPro" id="IPR057286">
    <property type="entry name" value="PUA_NSUN2"/>
</dbReference>
<sequence>WAGLRCIWVTQKPNHRTARLPKPYKKPNETKRRNCPVKQKTTMGGGGRGGRSRTQRKHFRQGRENVWKRSKSDPDTSSTQNNPSWTPFSTQNAAFDFYYKEQGIVDPQHWDQFVQVLRTPLPATFRINSSSQFSDDIRSQLENDFVHSLRDEVVEGGETEAIRPLLWYPGNFAWHSNFSRMQLRKNQTLERFHEFLKLENEIGNITRQEAVSMVPPLFLDVHSDHFVLDMCAAPGSKTFQLLEIIYQSTKAGSLPDGMVIANDLDVQRCNLLIHQTKRMCTANLIVTNHEAQHFPGCRLNRNYESMELDQNIGQLLFDRVLCDVPCSGDGTLRKAPDLWRKWNTGMGHGLHSLQVLIAMRGLSLLKIGGRMVYSTCSMNPIENEAVVAEVLRRCGGSVKLLDVSSELPQLIRRPGLKRWKVFDKGAWFVSYKDVPKFRRSVVLHSMFPSGKGHHDLVDSSCDVDVEDITNGVNGNAGDGVQAVENPVMSESAEEVSDFPLEHCMRIVPHDQNTGAFFIAVLQKVSPLPAVPEKTKIEIDEQYVEPANQSLNDAHVLEINSPESAHEEVLQAVSEENIDDNEPNTEDLEVGPVTSEEPNSKETEELNNVQNMAKRVPGKRKLQIQGKWRGVDPVVFFKDEAIINSIRDFYGIDEHFPFNGHLVTRNSDTSHVKRIYYISKSVKDVLELNFKVGQQLKITSIGLKMFERQTGSSAPCAFRISSEGLPLILPYITKQILHASPADFKHLLQNKDVKFADFIDAEFGEKAANLMPGCCVVIMGKGDRVATEPLQVDESTIAIGCWKGRARLTVMVTAMDCQELLERLLIRFDTEKGSCGHVVGEVQPVQELNSKNDAVDVKATVS</sequence>
<evidence type="ECO:0000256" key="10">
    <source>
        <dbReference type="PROSITE-ProRule" id="PRU01023"/>
    </source>
</evidence>
<reference evidence="13" key="1">
    <citation type="submission" date="2018-05" db="EMBL/GenBank/DDBJ databases">
        <title>Draft genome of Mucuna pruriens seed.</title>
        <authorList>
            <person name="Nnadi N.E."/>
            <person name="Vos R."/>
            <person name="Hasami M.H."/>
            <person name="Devisetty U.K."/>
            <person name="Aguiy J.C."/>
        </authorList>
    </citation>
    <scope>NUCLEOTIDE SEQUENCE [LARGE SCALE GENOMIC DNA]</scope>
    <source>
        <strain evidence="13">JCA_2017</strain>
    </source>
</reference>
<dbReference type="Pfam" id="PF25376">
    <property type="entry name" value="Pre-PUA_NSUN2"/>
    <property type="match status" value="1"/>
</dbReference>
<feature type="active site" description="Nucleophile" evidence="10">
    <location>
        <position position="376"/>
    </location>
</feature>
<dbReference type="GO" id="GO:0030488">
    <property type="term" value="P:tRNA methylation"/>
    <property type="evidence" value="ECO:0007669"/>
    <property type="project" value="UniProtKB-ARBA"/>
</dbReference>
<protein>
    <submittedName>
        <fullName evidence="13">tRNA (Cytosine(34)-C(5))-methyltransferase</fullName>
    </submittedName>
</protein>
<keyword evidence="8 10" id="KW-0694">RNA-binding</keyword>
<dbReference type="Proteomes" id="UP000257109">
    <property type="component" value="Unassembled WGS sequence"/>
</dbReference>
<dbReference type="InterPro" id="IPR023270">
    <property type="entry name" value="RCMT_NCL1"/>
</dbReference>
<dbReference type="SUPFAM" id="SSF53335">
    <property type="entry name" value="S-adenosyl-L-methionine-dependent methyltransferases"/>
    <property type="match status" value="1"/>
</dbReference>
<dbReference type="PRINTS" id="PR02008">
    <property type="entry name" value="RCMTFAMILY"/>
</dbReference>
<dbReference type="PRINTS" id="PR02011">
    <property type="entry name" value="RCMTNCL1"/>
</dbReference>
<dbReference type="Pfam" id="PF25378">
    <property type="entry name" value="PUA_NSUN2"/>
    <property type="match status" value="1"/>
</dbReference>
<keyword evidence="6 10" id="KW-0949">S-adenosyl-L-methionine</keyword>
<feature type="region of interest" description="Disordered" evidence="11">
    <location>
        <begin position="574"/>
        <end position="605"/>
    </location>
</feature>
<keyword evidence="14" id="KW-1185">Reference proteome</keyword>
<dbReference type="GO" id="GO:0000049">
    <property type="term" value="F:tRNA binding"/>
    <property type="evidence" value="ECO:0007669"/>
    <property type="project" value="UniProtKB-KW"/>
</dbReference>
<dbReference type="InterPro" id="IPR057285">
    <property type="entry name" value="Pre-PUA_NSUN2"/>
</dbReference>
<proteinExistence type="inferred from homology"/>
<feature type="binding site" evidence="10">
    <location>
        <position position="263"/>
    </location>
    <ligand>
        <name>S-adenosyl-L-methionine</name>
        <dbReference type="ChEBI" id="CHEBI:59789"/>
    </ligand>
</feature>
<dbReference type="GO" id="GO:0005634">
    <property type="term" value="C:nucleus"/>
    <property type="evidence" value="ECO:0007669"/>
    <property type="project" value="UniProtKB-SubCell"/>
</dbReference>
<dbReference type="InterPro" id="IPR018314">
    <property type="entry name" value="RsmB/NOL1/NOP2-like_CS"/>
</dbReference>
<dbReference type="STRING" id="157652.A0A371FJG5"/>
<evidence type="ECO:0000256" key="5">
    <source>
        <dbReference type="ARBA" id="ARBA00022679"/>
    </source>
</evidence>
<dbReference type="InterPro" id="IPR029063">
    <property type="entry name" value="SAM-dependent_MTases_sf"/>
</dbReference>
<dbReference type="EMBL" id="QJKJ01008885">
    <property type="protein sequence ID" value="RDX78380.1"/>
    <property type="molecule type" value="Genomic_DNA"/>
</dbReference>
<feature type="binding site" evidence="10">
    <location>
        <position position="323"/>
    </location>
    <ligand>
        <name>S-adenosyl-L-methionine</name>
        <dbReference type="ChEBI" id="CHEBI:59789"/>
    </ligand>
</feature>
<evidence type="ECO:0000259" key="12">
    <source>
        <dbReference type="PROSITE" id="PS51686"/>
    </source>
</evidence>
<dbReference type="PROSITE" id="PS51686">
    <property type="entry name" value="SAM_MT_RSMB_NOP"/>
    <property type="match status" value="1"/>
</dbReference>
<feature type="compositionally biased region" description="Basic and acidic residues" evidence="11">
    <location>
        <begin position="61"/>
        <end position="74"/>
    </location>
</feature>
<feature type="region of interest" description="Disordered" evidence="11">
    <location>
        <begin position="17"/>
        <end position="88"/>
    </location>
</feature>
<organism evidence="13 14">
    <name type="scientific">Mucuna pruriens</name>
    <name type="common">Velvet bean</name>
    <name type="synonym">Dolichos pruriens</name>
    <dbReference type="NCBI Taxonomy" id="157652"/>
    <lineage>
        <taxon>Eukaryota</taxon>
        <taxon>Viridiplantae</taxon>
        <taxon>Streptophyta</taxon>
        <taxon>Embryophyta</taxon>
        <taxon>Tracheophyta</taxon>
        <taxon>Spermatophyta</taxon>
        <taxon>Magnoliopsida</taxon>
        <taxon>eudicotyledons</taxon>
        <taxon>Gunneridae</taxon>
        <taxon>Pentapetalae</taxon>
        <taxon>rosids</taxon>
        <taxon>fabids</taxon>
        <taxon>Fabales</taxon>
        <taxon>Fabaceae</taxon>
        <taxon>Papilionoideae</taxon>
        <taxon>50 kb inversion clade</taxon>
        <taxon>NPAAA clade</taxon>
        <taxon>indigoferoid/millettioid clade</taxon>
        <taxon>Phaseoleae</taxon>
        <taxon>Mucuna</taxon>
    </lineage>
</organism>
<evidence type="ECO:0000256" key="6">
    <source>
        <dbReference type="ARBA" id="ARBA00022691"/>
    </source>
</evidence>
<evidence type="ECO:0000256" key="9">
    <source>
        <dbReference type="ARBA" id="ARBA00023242"/>
    </source>
</evidence>
<feature type="compositionally biased region" description="Polar residues" evidence="11">
    <location>
        <begin position="75"/>
        <end position="88"/>
    </location>
</feature>
<name>A0A371FJG5_MUCPR</name>
<dbReference type="PROSITE" id="PS01153">
    <property type="entry name" value="NOL1_NOP2_SUN"/>
    <property type="match status" value="1"/>
</dbReference>
<dbReference type="PANTHER" id="PTHR22808:SF1">
    <property type="entry name" value="RNA CYTOSINE-C(5)-METHYLTRANSFERASE NSUN2-RELATED"/>
    <property type="match status" value="1"/>
</dbReference>
<accession>A0A371FJG5</accession>
<evidence type="ECO:0000256" key="7">
    <source>
        <dbReference type="ARBA" id="ARBA00022694"/>
    </source>
</evidence>
<evidence type="ECO:0000256" key="4">
    <source>
        <dbReference type="ARBA" id="ARBA00022603"/>
    </source>
</evidence>